<name>A0A264BX12_KLEVA</name>
<evidence type="ECO:0000313" key="4">
    <source>
        <dbReference type="Proteomes" id="UP000234473"/>
    </source>
</evidence>
<evidence type="ECO:0000313" key="3">
    <source>
        <dbReference type="Proteomes" id="UP000234412"/>
    </source>
</evidence>
<sequence>MRPAGRIFVSSSHQIMPGNERQIALQSTFLATKTAFYAVRQRVYLRKIEKFYDFINGHKLPIIN</sequence>
<dbReference type="EMBL" id="PIDP01000139">
    <property type="protein sequence ID" value="PLM96505.1"/>
    <property type="molecule type" value="Genomic_DNA"/>
</dbReference>
<dbReference type="EMBL" id="PICB01000395">
    <property type="protein sequence ID" value="PLP46433.1"/>
    <property type="molecule type" value="Genomic_DNA"/>
</dbReference>
<proteinExistence type="predicted"/>
<dbReference type="Proteomes" id="UP000234412">
    <property type="component" value="Unassembled WGS sequence"/>
</dbReference>
<dbReference type="Proteomes" id="UP000234473">
    <property type="component" value="Unassembled WGS sequence"/>
</dbReference>
<evidence type="ECO:0000313" key="2">
    <source>
        <dbReference type="EMBL" id="PLP46433.1"/>
    </source>
</evidence>
<gene>
    <name evidence="2" type="ORF">CWM98_09885</name>
    <name evidence="1" type="ORF">CWN47_06885</name>
</gene>
<organism evidence="2 4">
    <name type="scientific">Klebsiella variicola</name>
    <dbReference type="NCBI Taxonomy" id="244366"/>
    <lineage>
        <taxon>Bacteria</taxon>
        <taxon>Pseudomonadati</taxon>
        <taxon>Pseudomonadota</taxon>
        <taxon>Gammaproteobacteria</taxon>
        <taxon>Enterobacterales</taxon>
        <taxon>Enterobacteriaceae</taxon>
        <taxon>Klebsiella/Raoultella group</taxon>
        <taxon>Klebsiella</taxon>
        <taxon>Klebsiella pneumoniae complex</taxon>
    </lineage>
</organism>
<comment type="caution">
    <text evidence="2">The sequence shown here is derived from an EMBL/GenBank/DDBJ whole genome shotgun (WGS) entry which is preliminary data.</text>
</comment>
<reference evidence="3 4" key="2">
    <citation type="submission" date="2018-01" db="EMBL/GenBank/DDBJ databases">
        <title>Genomic study of Klebsiella pneumoniae.</title>
        <authorList>
            <person name="Yang Y."/>
            <person name="Bicalho R."/>
        </authorList>
    </citation>
    <scope>NUCLEOTIDE SEQUENCE [LARGE SCALE GENOMIC DNA]</scope>
    <source>
        <strain evidence="2 4">A5</strain>
        <strain evidence="1 3">A8</strain>
    </source>
</reference>
<reference evidence="3 4" key="1">
    <citation type="submission" date="2017-11" db="EMBL/GenBank/DDBJ databases">
        <authorList>
            <person name="Han C.G."/>
        </authorList>
    </citation>
    <scope>NUCLEOTIDE SEQUENCE [LARGE SCALE GENOMIC DNA]</scope>
    <source>
        <strain evidence="2 4">A5</strain>
        <strain evidence="1 3">A8</strain>
    </source>
</reference>
<protein>
    <submittedName>
        <fullName evidence="2">Uncharacterized protein</fullName>
    </submittedName>
</protein>
<evidence type="ECO:0000313" key="1">
    <source>
        <dbReference type="EMBL" id="PLM96505.1"/>
    </source>
</evidence>
<accession>A0A264BX12</accession>
<dbReference type="AlphaFoldDB" id="A0A264BX12"/>